<dbReference type="RefSeq" id="WP_048041723.1">
    <property type="nucleotide sequence ID" value="NZ_JJPP01000008.1"/>
</dbReference>
<protein>
    <submittedName>
        <fullName evidence="4">Polysaccharide pyruvyl transferase</fullName>
    </submittedName>
</protein>
<dbReference type="InterPro" id="IPR007345">
    <property type="entry name" value="Polysacch_pyruvyl_Trfase"/>
</dbReference>
<reference evidence="5 6" key="1">
    <citation type="journal article" date="2015" name="ISME J.">
        <title>Genomic and phenotypic differentiation among Methanosarcina mazei populations from Columbia River sediment.</title>
        <authorList>
            <person name="Youngblut N.D."/>
            <person name="Wirth J.S."/>
            <person name="Henriksen J.R."/>
            <person name="Smith M."/>
            <person name="Simon H."/>
            <person name="Metcalf W.W."/>
            <person name="Whitaker R.J."/>
        </authorList>
    </citation>
    <scope>NUCLEOTIDE SEQUENCE [LARGE SCALE GENOMIC DNA]</scope>
    <source>
        <strain evidence="3 6">3.H.A.2.4</strain>
        <strain evidence="4 5">3.H.M.1A.1</strain>
    </source>
</reference>
<evidence type="ECO:0000259" key="2">
    <source>
        <dbReference type="Pfam" id="PF04230"/>
    </source>
</evidence>
<sequence length="407" mass="46773">MSENPTFILAGNGSYDNRGCEAIVRGTVKILRHYYKDPSFLCVSHFQTQEQFERQSREEFDSAIIHKKTNRRQSKFDPKWLLRLPLRGIYPELYKNWIYKEMIPYIENSNSVLSIGGDNYSLDYGIPRSFTYLDDVVLERKKPLIIWGASVGPFDKIPEYEKYMKKHLQNVTGIFAREPATIEYLEKIGITDNVYKVADPAFLMDATEPRSNKKIKIEEDSIGINLSALMARYISNGNTESWINKASTIVEEISKRADNKIYLIPHVTLPDSNDYLFLKEVKERVKTSEEKIILLPQTYNASETKWIISRMKIFAGARTHSTIAALSSYVPTLSFAYSIKAKGINQDIFGHEDYCLNPEKLTPEIVVKKIELMLEKEKEIRSELKAAIPKIENEALLAGKTLMNITD</sequence>
<evidence type="ECO:0000313" key="6">
    <source>
        <dbReference type="Proteomes" id="UP000034817"/>
    </source>
</evidence>
<dbReference type="PANTHER" id="PTHR36836:SF1">
    <property type="entry name" value="COLANIC ACID BIOSYNTHESIS PROTEIN WCAK"/>
    <property type="match status" value="1"/>
</dbReference>
<evidence type="ECO:0000313" key="4">
    <source>
        <dbReference type="EMBL" id="KKG94040.1"/>
    </source>
</evidence>
<dbReference type="Proteomes" id="UP000034817">
    <property type="component" value="Unassembled WGS sequence"/>
</dbReference>
<evidence type="ECO:0000256" key="1">
    <source>
        <dbReference type="SAM" id="Coils"/>
    </source>
</evidence>
<dbReference type="PATRIC" id="fig|2209.72.peg.1016"/>
<dbReference type="EMBL" id="JJPP01000008">
    <property type="protein sequence ID" value="KKG83995.1"/>
    <property type="molecule type" value="Genomic_DNA"/>
</dbReference>
<dbReference type="GO" id="GO:0016740">
    <property type="term" value="F:transferase activity"/>
    <property type="evidence" value="ECO:0007669"/>
    <property type="project" value="UniProtKB-KW"/>
</dbReference>
<accession>A0A0F8LL97</accession>
<keyword evidence="4" id="KW-0808">Transferase</keyword>
<dbReference type="AlphaFoldDB" id="A0A0F8LL97"/>
<keyword evidence="1" id="KW-0175">Coiled coil</keyword>
<name>A0A0F8LL97_METMZ</name>
<dbReference type="Proteomes" id="UP000034657">
    <property type="component" value="Unassembled WGS sequence"/>
</dbReference>
<evidence type="ECO:0000313" key="5">
    <source>
        <dbReference type="Proteomes" id="UP000034657"/>
    </source>
</evidence>
<proteinExistence type="predicted"/>
<feature type="coiled-coil region" evidence="1">
    <location>
        <begin position="367"/>
        <end position="394"/>
    </location>
</feature>
<gene>
    <name evidence="3" type="ORF">DU55_04660</name>
    <name evidence="4" type="ORF">DU69_08385</name>
</gene>
<comment type="caution">
    <text evidence="4">The sequence shown here is derived from an EMBL/GenBank/DDBJ whole genome shotgun (WGS) entry which is preliminary data.</text>
</comment>
<dbReference type="Pfam" id="PF04230">
    <property type="entry name" value="PS_pyruv_trans"/>
    <property type="match status" value="1"/>
</dbReference>
<dbReference type="EMBL" id="JJPT01000032">
    <property type="protein sequence ID" value="KKG94040.1"/>
    <property type="molecule type" value="Genomic_DNA"/>
</dbReference>
<evidence type="ECO:0000313" key="3">
    <source>
        <dbReference type="EMBL" id="KKG83995.1"/>
    </source>
</evidence>
<organism evidence="4 5">
    <name type="scientific">Methanosarcina mazei</name>
    <name type="common">Methanosarcina frisia</name>
    <dbReference type="NCBI Taxonomy" id="2209"/>
    <lineage>
        <taxon>Archaea</taxon>
        <taxon>Methanobacteriati</taxon>
        <taxon>Methanobacteriota</taxon>
        <taxon>Stenosarchaea group</taxon>
        <taxon>Methanomicrobia</taxon>
        <taxon>Methanosarcinales</taxon>
        <taxon>Methanosarcinaceae</taxon>
        <taxon>Methanosarcina</taxon>
    </lineage>
</organism>
<feature type="domain" description="Polysaccharide pyruvyl transferase" evidence="2">
    <location>
        <begin position="17"/>
        <end position="338"/>
    </location>
</feature>
<dbReference type="PANTHER" id="PTHR36836">
    <property type="entry name" value="COLANIC ACID BIOSYNTHESIS PROTEIN WCAK"/>
    <property type="match status" value="1"/>
</dbReference>